<evidence type="ECO:0000256" key="1">
    <source>
        <dbReference type="ARBA" id="ARBA00004970"/>
    </source>
</evidence>
<accession>A0A545TK92</accession>
<protein>
    <recommendedName>
        <fullName evidence="4">Histidinol-phosphatase</fullName>
        <ecNumber evidence="3">3.1.3.15</ecNumber>
    </recommendedName>
    <alternativeName>
        <fullName evidence="8">Histidinol-phosphate phosphatase</fullName>
    </alternativeName>
</protein>
<evidence type="ECO:0000256" key="6">
    <source>
        <dbReference type="ARBA" id="ARBA00022801"/>
    </source>
</evidence>
<dbReference type="InterPro" id="IPR036412">
    <property type="entry name" value="HAD-like_sf"/>
</dbReference>
<comment type="function">
    <text evidence="10">Catalyzes the dephosphorylation of histidinol-phosphate to histidinol, the direct precursor of histidine.</text>
</comment>
<dbReference type="RefSeq" id="WP_142905110.1">
    <property type="nucleotide sequence ID" value="NZ_ML660095.1"/>
</dbReference>
<evidence type="ECO:0000256" key="7">
    <source>
        <dbReference type="ARBA" id="ARBA00022842"/>
    </source>
</evidence>
<gene>
    <name evidence="11" type="ORF">FKG94_14880</name>
</gene>
<dbReference type="Proteomes" id="UP000319732">
    <property type="component" value="Unassembled WGS sequence"/>
</dbReference>
<keyword evidence="5" id="KW-0479">Metal-binding</keyword>
<dbReference type="EC" id="3.1.3.15" evidence="3"/>
<dbReference type="InterPro" id="IPR006385">
    <property type="entry name" value="HAD_hydro_SerB1"/>
</dbReference>
<dbReference type="Gene3D" id="1.20.1440.100">
    <property type="entry name" value="SG protein - dephosphorylation function"/>
    <property type="match status" value="1"/>
</dbReference>
<dbReference type="NCBIfam" id="TIGR01490">
    <property type="entry name" value="HAD-SF-IB-hyp1"/>
    <property type="match status" value="1"/>
</dbReference>
<dbReference type="GO" id="GO:0046872">
    <property type="term" value="F:metal ion binding"/>
    <property type="evidence" value="ECO:0007669"/>
    <property type="project" value="UniProtKB-KW"/>
</dbReference>
<dbReference type="CDD" id="cd02612">
    <property type="entry name" value="HAD_PGPPase"/>
    <property type="match status" value="1"/>
</dbReference>
<dbReference type="SUPFAM" id="SSF56784">
    <property type="entry name" value="HAD-like"/>
    <property type="match status" value="1"/>
</dbReference>
<dbReference type="FunFam" id="3.40.50.1000:FF:000025">
    <property type="entry name" value="HAD hydrolase, family IB"/>
    <property type="match status" value="1"/>
</dbReference>
<dbReference type="InterPro" id="IPR023214">
    <property type="entry name" value="HAD_sf"/>
</dbReference>
<evidence type="ECO:0000256" key="5">
    <source>
        <dbReference type="ARBA" id="ARBA00022723"/>
    </source>
</evidence>
<sequence length="218" mass="25008">MSLAIFDLDNTLIGGDSDHLWGEFLIGRQLVDAQHYKSENDRFYRDYQTGRLDIDAFLAFSLEPLARIPMARLQELHRQFMSECIAPIRLQKSDALLQKHRRRGDDLLIITATNRFVTAPIARLLGIDDILATEPEIKDGVYTGRHVGTPCFREGKVTRLQHWLQDYPGTLQDSSFYSDSINDLPLLQKVDNPIAVDPDDKLRQHAVEHGWDIISLRK</sequence>
<keyword evidence="6 11" id="KW-0378">Hydrolase</keyword>
<dbReference type="OrthoDB" id="9784466at2"/>
<name>A0A545TK92_9GAMM</name>
<evidence type="ECO:0000256" key="10">
    <source>
        <dbReference type="ARBA" id="ARBA00053547"/>
    </source>
</evidence>
<evidence type="ECO:0000256" key="2">
    <source>
        <dbReference type="ARBA" id="ARBA00009184"/>
    </source>
</evidence>
<comment type="catalytic activity">
    <reaction evidence="9">
        <text>L-histidinol phosphate + H2O = L-histidinol + phosphate</text>
        <dbReference type="Rhea" id="RHEA:14465"/>
        <dbReference type="ChEBI" id="CHEBI:15377"/>
        <dbReference type="ChEBI" id="CHEBI:43474"/>
        <dbReference type="ChEBI" id="CHEBI:57699"/>
        <dbReference type="ChEBI" id="CHEBI:57980"/>
        <dbReference type="EC" id="3.1.3.15"/>
    </reaction>
    <physiologicalReaction direction="left-to-right" evidence="9">
        <dbReference type="Rhea" id="RHEA:14466"/>
    </physiologicalReaction>
</comment>
<evidence type="ECO:0000256" key="4">
    <source>
        <dbReference type="ARBA" id="ARBA00021697"/>
    </source>
</evidence>
<keyword evidence="7" id="KW-0460">Magnesium</keyword>
<dbReference type="PANTHER" id="PTHR43344:SF13">
    <property type="entry name" value="PHOSPHATASE RV3661-RELATED"/>
    <property type="match status" value="1"/>
</dbReference>
<evidence type="ECO:0000313" key="12">
    <source>
        <dbReference type="Proteomes" id="UP000319732"/>
    </source>
</evidence>
<dbReference type="Gene3D" id="3.40.50.1000">
    <property type="entry name" value="HAD superfamily/HAD-like"/>
    <property type="match status" value="1"/>
</dbReference>
<evidence type="ECO:0000313" key="11">
    <source>
        <dbReference type="EMBL" id="TQV77628.1"/>
    </source>
</evidence>
<dbReference type="GO" id="GO:0004401">
    <property type="term" value="F:histidinol-phosphatase activity"/>
    <property type="evidence" value="ECO:0007669"/>
    <property type="project" value="UniProtKB-EC"/>
</dbReference>
<comment type="pathway">
    <text evidence="1">Amino-acid biosynthesis; L-histidine biosynthesis; L-histidine from 5-phospho-alpha-D-ribose 1-diphosphate: step 8/9.</text>
</comment>
<evidence type="ECO:0000256" key="3">
    <source>
        <dbReference type="ARBA" id="ARBA00013085"/>
    </source>
</evidence>
<proteinExistence type="inferred from homology"/>
<dbReference type="PANTHER" id="PTHR43344">
    <property type="entry name" value="PHOSPHOSERINE PHOSPHATASE"/>
    <property type="match status" value="1"/>
</dbReference>
<dbReference type="Pfam" id="PF12710">
    <property type="entry name" value="HAD"/>
    <property type="match status" value="1"/>
</dbReference>
<dbReference type="AlphaFoldDB" id="A0A545TK92"/>
<reference evidence="11 12" key="1">
    <citation type="submission" date="2019-06" db="EMBL/GenBank/DDBJ databases">
        <title>Whole genome sequence for Cellvibrionaceae sp. R142.</title>
        <authorList>
            <person name="Wang G."/>
        </authorList>
    </citation>
    <scope>NUCLEOTIDE SEQUENCE [LARGE SCALE GENOMIC DNA]</scope>
    <source>
        <strain evidence="11 12">R142</strain>
    </source>
</reference>
<organism evidence="11 12">
    <name type="scientific">Exilibacterium tricleocarpae</name>
    <dbReference type="NCBI Taxonomy" id="2591008"/>
    <lineage>
        <taxon>Bacteria</taxon>
        <taxon>Pseudomonadati</taxon>
        <taxon>Pseudomonadota</taxon>
        <taxon>Gammaproteobacteria</taxon>
        <taxon>Cellvibrionales</taxon>
        <taxon>Cellvibrionaceae</taxon>
        <taxon>Exilibacterium</taxon>
    </lineage>
</organism>
<dbReference type="InterPro" id="IPR050582">
    <property type="entry name" value="HAD-like_SerB"/>
</dbReference>
<keyword evidence="12" id="KW-1185">Reference proteome</keyword>
<comment type="caution">
    <text evidence="11">The sequence shown here is derived from an EMBL/GenBank/DDBJ whole genome shotgun (WGS) entry which is preliminary data.</text>
</comment>
<dbReference type="EMBL" id="VHSG01000014">
    <property type="protein sequence ID" value="TQV77628.1"/>
    <property type="molecule type" value="Genomic_DNA"/>
</dbReference>
<comment type="similarity">
    <text evidence="2">Belongs to the HAD-like hydrolase superfamily. SerB family.</text>
</comment>
<evidence type="ECO:0000256" key="9">
    <source>
        <dbReference type="ARBA" id="ARBA00052092"/>
    </source>
</evidence>
<dbReference type="NCBIfam" id="TIGR01488">
    <property type="entry name" value="HAD-SF-IB"/>
    <property type="match status" value="1"/>
</dbReference>
<evidence type="ECO:0000256" key="8">
    <source>
        <dbReference type="ARBA" id="ARBA00033209"/>
    </source>
</evidence>